<organism evidence="2 3">
    <name type="scientific">Rhodospirillum centenum (strain ATCC 51521 / SW)</name>
    <dbReference type="NCBI Taxonomy" id="414684"/>
    <lineage>
        <taxon>Bacteria</taxon>
        <taxon>Pseudomonadati</taxon>
        <taxon>Pseudomonadota</taxon>
        <taxon>Alphaproteobacteria</taxon>
        <taxon>Rhodospirillales</taxon>
        <taxon>Rhodospirillaceae</taxon>
        <taxon>Rhodospirillum</taxon>
    </lineage>
</organism>
<dbReference type="GO" id="GO:0002161">
    <property type="term" value="F:aminoacyl-tRNA deacylase activity"/>
    <property type="evidence" value="ECO:0007669"/>
    <property type="project" value="InterPro"/>
</dbReference>
<evidence type="ECO:0000313" key="3">
    <source>
        <dbReference type="Proteomes" id="UP000001591"/>
    </source>
</evidence>
<dbReference type="PANTHER" id="PTHR30411:SF1">
    <property type="entry name" value="CYTOPLASMIC PROTEIN"/>
    <property type="match status" value="1"/>
</dbReference>
<keyword evidence="3" id="KW-1185">Reference proteome</keyword>
<dbReference type="Proteomes" id="UP000001591">
    <property type="component" value="Chromosome"/>
</dbReference>
<feature type="domain" description="YbaK/aminoacyl-tRNA synthetase-associated" evidence="1">
    <location>
        <begin position="31"/>
        <end position="153"/>
    </location>
</feature>
<dbReference type="eggNOG" id="COG2606">
    <property type="taxonomic scope" value="Bacteria"/>
</dbReference>
<dbReference type="Pfam" id="PF04073">
    <property type="entry name" value="tRNA_edit"/>
    <property type="match status" value="1"/>
</dbReference>
<dbReference type="HOGENOM" id="CLU_094875_0_0_5"/>
<dbReference type="CDD" id="cd04333">
    <property type="entry name" value="ProX_deacylase"/>
    <property type="match status" value="1"/>
</dbReference>
<evidence type="ECO:0000313" key="2">
    <source>
        <dbReference type="EMBL" id="ACI99293.1"/>
    </source>
</evidence>
<reference evidence="2 3" key="1">
    <citation type="journal article" date="2010" name="BMC Genomics">
        <title>Metabolic flexibility revealed in the genome of the cyst-forming alpha-1 proteobacterium Rhodospirillum centenum.</title>
        <authorList>
            <person name="Lu Y.K."/>
            <person name="Marden J."/>
            <person name="Han M."/>
            <person name="Swingley W.D."/>
            <person name="Mastrian S.D."/>
            <person name="Chowdhury S.R."/>
            <person name="Hao J."/>
            <person name="Helmy T."/>
            <person name="Kim S."/>
            <person name="Kurdoglu A.A."/>
            <person name="Matthies H.J."/>
            <person name="Rollo D."/>
            <person name="Stothard P."/>
            <person name="Blankenship R.E."/>
            <person name="Bauer C.E."/>
            <person name="Touchman J.W."/>
        </authorList>
    </citation>
    <scope>NUCLEOTIDE SEQUENCE [LARGE SCALE GENOMIC DNA]</scope>
    <source>
        <strain evidence="3">ATCC 51521 / SW</strain>
    </source>
</reference>
<dbReference type="AlphaFoldDB" id="B6ITJ2"/>
<dbReference type="STRING" id="414684.RC1_1897"/>
<dbReference type="PANTHER" id="PTHR30411">
    <property type="entry name" value="CYTOPLASMIC PROTEIN"/>
    <property type="match status" value="1"/>
</dbReference>
<sequence>MPLPLSPSAQRFQNLINDLGHPVHVVEFSASTRTAAEAAAVVGCEVAQIAKSIMFRTRDSGRPVLVVASGSNRVNETAVARRLGPLIGGEKLAKADAEFVRANAGYAIGGVPPLGHTVPPVVLVDRDLLAFDTVWAAAGTPSAVFPVAPATLVALTGGQVDEVT</sequence>
<dbReference type="SUPFAM" id="SSF55826">
    <property type="entry name" value="YbaK/ProRS associated domain"/>
    <property type="match status" value="1"/>
</dbReference>
<accession>B6ITJ2</accession>
<dbReference type="KEGG" id="rce:RC1_1897"/>
<evidence type="ECO:0000259" key="1">
    <source>
        <dbReference type="Pfam" id="PF04073"/>
    </source>
</evidence>
<dbReference type="Gene3D" id="3.90.960.10">
    <property type="entry name" value="YbaK/aminoacyl-tRNA synthetase-associated domain"/>
    <property type="match status" value="1"/>
</dbReference>
<proteinExistence type="predicted"/>
<name>B6ITJ2_RHOCS</name>
<dbReference type="GO" id="GO:0004812">
    <property type="term" value="F:aminoacyl-tRNA ligase activity"/>
    <property type="evidence" value="ECO:0007669"/>
    <property type="project" value="UniProtKB-KW"/>
</dbReference>
<dbReference type="OrthoDB" id="9798760at2"/>
<gene>
    <name evidence="2" type="primary">ybaK</name>
    <name evidence="2" type="ordered locus">RC1_1897</name>
</gene>
<protein>
    <submittedName>
        <fullName evidence="2">Prolyl-tRNA synthetase like protein YbaK, putative</fullName>
    </submittedName>
</protein>
<dbReference type="EMBL" id="CP000613">
    <property type="protein sequence ID" value="ACI99293.1"/>
    <property type="molecule type" value="Genomic_DNA"/>
</dbReference>
<dbReference type="InterPro" id="IPR036754">
    <property type="entry name" value="YbaK/aa-tRNA-synt-asso_dom_sf"/>
</dbReference>
<dbReference type="InterPro" id="IPR007214">
    <property type="entry name" value="YbaK/aa-tRNA-synth-assoc-dom"/>
</dbReference>
<dbReference type="RefSeq" id="WP_012567078.1">
    <property type="nucleotide sequence ID" value="NC_011420.2"/>
</dbReference>